<evidence type="ECO:0000256" key="1">
    <source>
        <dbReference type="ARBA" id="ARBA00005854"/>
    </source>
</evidence>
<dbReference type="EMBL" id="JAEKJA010000021">
    <property type="protein sequence ID" value="MBJ3777967.1"/>
    <property type="molecule type" value="Genomic_DNA"/>
</dbReference>
<evidence type="ECO:0000256" key="4">
    <source>
        <dbReference type="RuleBase" id="RU003719"/>
    </source>
</evidence>
<dbReference type="CDD" id="cd12175">
    <property type="entry name" value="2-Hacid_dh_11"/>
    <property type="match status" value="1"/>
</dbReference>
<dbReference type="InterPro" id="IPR006139">
    <property type="entry name" value="D-isomer_2_OHA_DH_cat_dom"/>
</dbReference>
<gene>
    <name evidence="7" type="ORF">JCR33_19860</name>
</gene>
<evidence type="ECO:0000256" key="3">
    <source>
        <dbReference type="ARBA" id="ARBA00023027"/>
    </source>
</evidence>
<dbReference type="AlphaFoldDB" id="A0A934ITM0"/>
<evidence type="ECO:0000259" key="5">
    <source>
        <dbReference type="Pfam" id="PF00389"/>
    </source>
</evidence>
<comment type="similarity">
    <text evidence="1 4">Belongs to the D-isomer specific 2-hydroxyacid dehydrogenase family.</text>
</comment>
<reference evidence="7" key="1">
    <citation type="submission" date="2020-12" db="EMBL/GenBank/DDBJ databases">
        <title>Bacterial taxonomy.</title>
        <authorList>
            <person name="Pan X."/>
        </authorList>
    </citation>
    <scope>NUCLEOTIDE SEQUENCE</scope>
    <source>
        <strain evidence="7">B2012</strain>
    </source>
</reference>
<evidence type="ECO:0000313" key="7">
    <source>
        <dbReference type="EMBL" id="MBJ3777967.1"/>
    </source>
</evidence>
<dbReference type="Pfam" id="PF00389">
    <property type="entry name" value="2-Hacid_dh"/>
    <property type="match status" value="1"/>
</dbReference>
<dbReference type="PROSITE" id="PS00671">
    <property type="entry name" value="D_2_HYDROXYACID_DH_3"/>
    <property type="match status" value="1"/>
</dbReference>
<keyword evidence="8" id="KW-1185">Reference proteome</keyword>
<evidence type="ECO:0000259" key="6">
    <source>
        <dbReference type="Pfam" id="PF02826"/>
    </source>
</evidence>
<dbReference type="GO" id="GO:0051287">
    <property type="term" value="F:NAD binding"/>
    <property type="evidence" value="ECO:0007669"/>
    <property type="project" value="InterPro"/>
</dbReference>
<name>A0A934ITM0_9HYPH</name>
<dbReference type="PANTHER" id="PTHR43761:SF1">
    <property type="entry name" value="D-ISOMER SPECIFIC 2-HYDROXYACID DEHYDROGENASE CATALYTIC DOMAIN-CONTAINING PROTEIN-RELATED"/>
    <property type="match status" value="1"/>
</dbReference>
<feature type="domain" description="D-isomer specific 2-hydroxyacid dehydrogenase NAD-binding" evidence="6">
    <location>
        <begin position="110"/>
        <end position="288"/>
    </location>
</feature>
<evidence type="ECO:0000313" key="8">
    <source>
        <dbReference type="Proteomes" id="UP000609531"/>
    </source>
</evidence>
<dbReference type="Pfam" id="PF02826">
    <property type="entry name" value="2-Hacid_dh_C"/>
    <property type="match status" value="1"/>
</dbReference>
<dbReference type="Proteomes" id="UP000609531">
    <property type="component" value="Unassembled WGS sequence"/>
</dbReference>
<comment type="caution">
    <text evidence="7">The sequence shown here is derived from an EMBL/GenBank/DDBJ whole genome shotgun (WGS) entry which is preliminary data.</text>
</comment>
<dbReference type="PROSITE" id="PS00670">
    <property type="entry name" value="D_2_HYDROXYACID_DH_2"/>
    <property type="match status" value="1"/>
</dbReference>
<dbReference type="InterPro" id="IPR050418">
    <property type="entry name" value="D-iso_2-hydroxyacid_DH_PdxB"/>
</dbReference>
<feature type="domain" description="D-isomer specific 2-hydroxyacid dehydrogenase catalytic" evidence="5">
    <location>
        <begin position="25"/>
        <end position="318"/>
    </location>
</feature>
<dbReference type="InterPro" id="IPR006140">
    <property type="entry name" value="D-isomer_DH_NAD-bd"/>
</dbReference>
<dbReference type="InterPro" id="IPR029753">
    <property type="entry name" value="D-isomer_DH_CS"/>
</dbReference>
<evidence type="ECO:0000256" key="2">
    <source>
        <dbReference type="ARBA" id="ARBA00023002"/>
    </source>
</evidence>
<keyword evidence="2 4" id="KW-0560">Oxidoreductase</keyword>
<proteinExistence type="inferred from homology"/>
<dbReference type="InterPro" id="IPR036291">
    <property type="entry name" value="NAD(P)-bd_dom_sf"/>
</dbReference>
<sequence length="320" mass="34663">MLHKILYFALADQALYDLIGSHVPEGCELVTLSSDSDEERLARLAEAEVIVLAGKHLDRRYIEAAPHLKLVNFQGVGYHDAADIETLKAHGIPFAIAPGGTAEGVSEHTIMMILATYKRLAFMDSEIRAGVWHAHDMRPKCRQLYGKVVGILGLGRIGRAVASRLQAFGVKVIYNDIAAIPPEVEAQCGAEAVSFDELVERSDVLTLHVPLTELTADIMNAETIARMKPGAILVNCARGGVVNEPALLAALQSGHLAGAGLDVRASEPPKQPDPFATLENVVMTPHVAPGTLDAMHMKMADVFENVRRLYAGEEIRDRIV</sequence>
<dbReference type="SUPFAM" id="SSF51735">
    <property type="entry name" value="NAD(P)-binding Rossmann-fold domains"/>
    <property type="match status" value="1"/>
</dbReference>
<organism evidence="7 8">
    <name type="scientific">Acuticoccus mangrovi</name>
    <dbReference type="NCBI Taxonomy" id="2796142"/>
    <lineage>
        <taxon>Bacteria</taxon>
        <taxon>Pseudomonadati</taxon>
        <taxon>Pseudomonadota</taxon>
        <taxon>Alphaproteobacteria</taxon>
        <taxon>Hyphomicrobiales</taxon>
        <taxon>Amorphaceae</taxon>
        <taxon>Acuticoccus</taxon>
    </lineage>
</organism>
<dbReference type="GO" id="GO:0016616">
    <property type="term" value="F:oxidoreductase activity, acting on the CH-OH group of donors, NAD or NADP as acceptor"/>
    <property type="evidence" value="ECO:0007669"/>
    <property type="project" value="InterPro"/>
</dbReference>
<keyword evidence="3" id="KW-0520">NAD</keyword>
<dbReference type="PANTHER" id="PTHR43761">
    <property type="entry name" value="D-ISOMER SPECIFIC 2-HYDROXYACID DEHYDROGENASE FAMILY PROTEIN (AFU_ORTHOLOGUE AFUA_1G13630)"/>
    <property type="match status" value="1"/>
</dbReference>
<dbReference type="FunFam" id="3.40.50.720:FF:000203">
    <property type="entry name" value="D-3-phosphoglycerate dehydrogenase (SerA)"/>
    <property type="match status" value="1"/>
</dbReference>
<dbReference type="Gene3D" id="3.40.50.720">
    <property type="entry name" value="NAD(P)-binding Rossmann-like Domain"/>
    <property type="match status" value="2"/>
</dbReference>
<accession>A0A934ITM0</accession>
<dbReference type="SUPFAM" id="SSF52283">
    <property type="entry name" value="Formate/glycerate dehydrogenase catalytic domain-like"/>
    <property type="match status" value="1"/>
</dbReference>
<protein>
    <submittedName>
        <fullName evidence="7">2-hydroxyacid dehydrogenase</fullName>
    </submittedName>
</protein>